<feature type="compositionally biased region" description="Low complexity" evidence="1">
    <location>
        <begin position="17"/>
        <end position="28"/>
    </location>
</feature>
<evidence type="ECO:0000256" key="1">
    <source>
        <dbReference type="SAM" id="MobiDB-lite"/>
    </source>
</evidence>
<name>A0A4C1T2Y7_EUMVA</name>
<protein>
    <submittedName>
        <fullName evidence="2">Uncharacterized protein</fullName>
    </submittedName>
</protein>
<sequence length="86" mass="9369">MCPGEHVKLPVSHSQYRSSTVPVSSRRTMATRPAIRERPVPPPLRSIIVRGLTTAPTSARPAAAGPLLSKRRCRLADSVTASSRRR</sequence>
<accession>A0A4C1T2Y7</accession>
<reference evidence="2 3" key="1">
    <citation type="journal article" date="2019" name="Commun. Biol.">
        <title>The bagworm genome reveals a unique fibroin gene that provides high tensile strength.</title>
        <authorList>
            <person name="Kono N."/>
            <person name="Nakamura H."/>
            <person name="Ohtoshi R."/>
            <person name="Tomita M."/>
            <person name="Numata K."/>
            <person name="Arakawa K."/>
        </authorList>
    </citation>
    <scope>NUCLEOTIDE SEQUENCE [LARGE SCALE GENOMIC DNA]</scope>
</reference>
<keyword evidence="3" id="KW-1185">Reference proteome</keyword>
<organism evidence="2 3">
    <name type="scientific">Eumeta variegata</name>
    <name type="common">Bagworm moth</name>
    <name type="synonym">Eumeta japonica</name>
    <dbReference type="NCBI Taxonomy" id="151549"/>
    <lineage>
        <taxon>Eukaryota</taxon>
        <taxon>Metazoa</taxon>
        <taxon>Ecdysozoa</taxon>
        <taxon>Arthropoda</taxon>
        <taxon>Hexapoda</taxon>
        <taxon>Insecta</taxon>
        <taxon>Pterygota</taxon>
        <taxon>Neoptera</taxon>
        <taxon>Endopterygota</taxon>
        <taxon>Lepidoptera</taxon>
        <taxon>Glossata</taxon>
        <taxon>Ditrysia</taxon>
        <taxon>Tineoidea</taxon>
        <taxon>Psychidae</taxon>
        <taxon>Oiketicinae</taxon>
        <taxon>Eumeta</taxon>
    </lineage>
</organism>
<feature type="region of interest" description="Disordered" evidence="1">
    <location>
        <begin position="1"/>
        <end position="31"/>
    </location>
</feature>
<comment type="caution">
    <text evidence="2">The sequence shown here is derived from an EMBL/GenBank/DDBJ whole genome shotgun (WGS) entry which is preliminary data.</text>
</comment>
<evidence type="ECO:0000313" key="3">
    <source>
        <dbReference type="Proteomes" id="UP000299102"/>
    </source>
</evidence>
<gene>
    <name evidence="2" type="ORF">EVAR_48726_1</name>
</gene>
<dbReference type="Proteomes" id="UP000299102">
    <property type="component" value="Unassembled WGS sequence"/>
</dbReference>
<dbReference type="AlphaFoldDB" id="A0A4C1T2Y7"/>
<proteinExistence type="predicted"/>
<evidence type="ECO:0000313" key="2">
    <source>
        <dbReference type="EMBL" id="GBP08566.1"/>
    </source>
</evidence>
<dbReference type="EMBL" id="BGZK01004365">
    <property type="protein sequence ID" value="GBP08566.1"/>
    <property type="molecule type" value="Genomic_DNA"/>
</dbReference>